<keyword evidence="1" id="KW-0520">NAD</keyword>
<reference evidence="4" key="1">
    <citation type="submission" date="2020-03" db="EMBL/GenBank/DDBJ databases">
        <title>A high-quality chromosome-level genome assembly of a woody plant with both climbing and erect habits, Rhamnella rubrinervis.</title>
        <authorList>
            <person name="Lu Z."/>
            <person name="Yang Y."/>
            <person name="Zhu X."/>
            <person name="Sun Y."/>
        </authorList>
    </citation>
    <scope>NUCLEOTIDE SEQUENCE</scope>
    <source>
        <strain evidence="4">BYM</strain>
        <tissue evidence="4">Leaf</tissue>
    </source>
</reference>
<dbReference type="PANTHER" id="PTHR11017:SF479">
    <property type="entry name" value="DISEASE RESISTANCE PROTEIN (TIR-NBS-LRR CLASS) FAMILY"/>
    <property type="match status" value="1"/>
</dbReference>
<dbReference type="FunFam" id="3.40.50.10140:FF:000007">
    <property type="entry name" value="Disease resistance protein (TIR-NBS-LRR class)"/>
    <property type="match status" value="1"/>
</dbReference>
<accession>A0A8K0HBK0</accession>
<evidence type="ECO:0000256" key="1">
    <source>
        <dbReference type="ARBA" id="ARBA00023027"/>
    </source>
</evidence>
<dbReference type="InterPro" id="IPR035897">
    <property type="entry name" value="Toll_tir_struct_dom_sf"/>
</dbReference>
<dbReference type="SUPFAM" id="SSF52540">
    <property type="entry name" value="P-loop containing nucleoside triphosphate hydrolases"/>
    <property type="match status" value="1"/>
</dbReference>
<dbReference type="InterPro" id="IPR000157">
    <property type="entry name" value="TIR_dom"/>
</dbReference>
<dbReference type="AlphaFoldDB" id="A0A8K0HBK0"/>
<sequence>MASSSSSSSEKHDVFISFRGVDTRDGLTSFLYEALRNKAIQAYMDVREFETGDEISPALMNAIKSSKISVVIFSENYASSTWCLNELVQILECQKTNRQIVVPVFYKIDAFMVREQTESYAVAFEKHEERFKDDIEKVNQWRKALKDATYLHGLDSKEYRSGPMLVQKIVDDIWLQLPKKQISNYHYKGLFGIEERVNKIQRLLSIGSTDSRIIGICGMGGIGSTFIGDRFRRKKVLIVLDDVDSSTNFEAIIKGYEEVAPGSRIIVTSRDAHVLRNVTKQIYEVRELDGYESLHLFDLHAFKKERPAEDFEMLSARKRRHILGVAFCVIIDRSKIEPYTFVDMHYQIDDGQAHKLFDRYVNLGELETNSDHILMWYNLKYVNGRNWISSCKDVDVAEVCFHVCPSFYDRRLRRCVDLGCDDGRCMIKKCGIRLVYKKDLEQLAHSYEKGCDVDDESHPTIGKKPEPGDQSLTHLGSLTKPHTVNCTVVKLGTISVGKEPEPGDQSLTYPGSLTKPQTVGSTVVKLRTISIGNEPEPGDQSLPLRGVDLIGK</sequence>
<dbReference type="GO" id="GO:0007165">
    <property type="term" value="P:signal transduction"/>
    <property type="evidence" value="ECO:0007669"/>
    <property type="project" value="InterPro"/>
</dbReference>
<dbReference type="InterPro" id="IPR027417">
    <property type="entry name" value="P-loop_NTPase"/>
</dbReference>
<protein>
    <recommendedName>
        <fullName evidence="3">TIR domain-containing protein</fullName>
    </recommendedName>
</protein>
<dbReference type="Pfam" id="PF00931">
    <property type="entry name" value="NB-ARC"/>
    <property type="match status" value="1"/>
</dbReference>
<dbReference type="EMBL" id="VOIH02000004">
    <property type="protein sequence ID" value="KAF3449336.1"/>
    <property type="molecule type" value="Genomic_DNA"/>
</dbReference>
<dbReference type="GO" id="GO:0006952">
    <property type="term" value="P:defense response"/>
    <property type="evidence" value="ECO:0007669"/>
    <property type="project" value="InterPro"/>
</dbReference>
<dbReference type="PANTHER" id="PTHR11017">
    <property type="entry name" value="LEUCINE-RICH REPEAT-CONTAINING PROTEIN"/>
    <property type="match status" value="1"/>
</dbReference>
<dbReference type="PROSITE" id="PS50104">
    <property type="entry name" value="TIR"/>
    <property type="match status" value="1"/>
</dbReference>
<evidence type="ECO:0000259" key="3">
    <source>
        <dbReference type="PROSITE" id="PS50104"/>
    </source>
</evidence>
<gene>
    <name evidence="4" type="ORF">FNV43_RR10064</name>
</gene>
<feature type="region of interest" description="Disordered" evidence="2">
    <location>
        <begin position="530"/>
        <end position="552"/>
    </location>
</feature>
<feature type="region of interest" description="Disordered" evidence="2">
    <location>
        <begin position="497"/>
        <end position="517"/>
    </location>
</feature>
<keyword evidence="5" id="KW-1185">Reference proteome</keyword>
<dbReference type="GO" id="GO:0043531">
    <property type="term" value="F:ADP binding"/>
    <property type="evidence" value="ECO:0007669"/>
    <property type="project" value="InterPro"/>
</dbReference>
<dbReference type="Gene3D" id="3.40.50.300">
    <property type="entry name" value="P-loop containing nucleotide triphosphate hydrolases"/>
    <property type="match status" value="1"/>
</dbReference>
<dbReference type="OrthoDB" id="1166111at2759"/>
<dbReference type="Proteomes" id="UP000796880">
    <property type="component" value="Unassembled WGS sequence"/>
</dbReference>
<dbReference type="Gene3D" id="3.40.50.10140">
    <property type="entry name" value="Toll/interleukin-1 receptor homology (TIR) domain"/>
    <property type="match status" value="1"/>
</dbReference>
<organism evidence="4 5">
    <name type="scientific">Rhamnella rubrinervis</name>
    <dbReference type="NCBI Taxonomy" id="2594499"/>
    <lineage>
        <taxon>Eukaryota</taxon>
        <taxon>Viridiplantae</taxon>
        <taxon>Streptophyta</taxon>
        <taxon>Embryophyta</taxon>
        <taxon>Tracheophyta</taxon>
        <taxon>Spermatophyta</taxon>
        <taxon>Magnoliopsida</taxon>
        <taxon>eudicotyledons</taxon>
        <taxon>Gunneridae</taxon>
        <taxon>Pentapetalae</taxon>
        <taxon>rosids</taxon>
        <taxon>fabids</taxon>
        <taxon>Rosales</taxon>
        <taxon>Rhamnaceae</taxon>
        <taxon>rhamnoid group</taxon>
        <taxon>Rhamneae</taxon>
        <taxon>Rhamnella</taxon>
    </lineage>
</organism>
<evidence type="ECO:0000256" key="2">
    <source>
        <dbReference type="SAM" id="MobiDB-lite"/>
    </source>
</evidence>
<comment type="caution">
    <text evidence="4">The sequence shown here is derived from an EMBL/GenBank/DDBJ whole genome shotgun (WGS) entry which is preliminary data.</text>
</comment>
<evidence type="ECO:0000313" key="4">
    <source>
        <dbReference type="EMBL" id="KAF3449336.1"/>
    </source>
</evidence>
<name>A0A8K0HBK0_9ROSA</name>
<dbReference type="InterPro" id="IPR002182">
    <property type="entry name" value="NB-ARC"/>
</dbReference>
<dbReference type="SMART" id="SM00255">
    <property type="entry name" value="TIR"/>
    <property type="match status" value="1"/>
</dbReference>
<proteinExistence type="predicted"/>
<dbReference type="Pfam" id="PF01582">
    <property type="entry name" value="TIR"/>
    <property type="match status" value="1"/>
</dbReference>
<dbReference type="InterPro" id="IPR044974">
    <property type="entry name" value="Disease_R_plants"/>
</dbReference>
<feature type="domain" description="TIR" evidence="3">
    <location>
        <begin position="10"/>
        <end position="177"/>
    </location>
</feature>
<dbReference type="SUPFAM" id="SSF52200">
    <property type="entry name" value="Toll/Interleukin receptor TIR domain"/>
    <property type="match status" value="1"/>
</dbReference>
<feature type="compositionally biased region" description="Polar residues" evidence="2">
    <location>
        <begin position="505"/>
        <end position="517"/>
    </location>
</feature>
<evidence type="ECO:0000313" key="5">
    <source>
        <dbReference type="Proteomes" id="UP000796880"/>
    </source>
</evidence>